<feature type="transmembrane region" description="Helical" evidence="9">
    <location>
        <begin position="227"/>
        <end position="248"/>
    </location>
</feature>
<keyword evidence="5" id="KW-0746">Sphingolipid metabolism</keyword>
<reference evidence="12 13" key="1">
    <citation type="journal article" date="2014" name="BMC Biol.">
        <title>A comprehensive evaluation of rodent malaria parasite genomes and gene expression.</title>
        <authorList>
            <person name="Otto T.D."/>
            <person name="Bohme U."/>
            <person name="Jackson A.P."/>
            <person name="Hunt M."/>
            <person name="Franke-Fayard B."/>
            <person name="Hoeijmakers W.A."/>
            <person name="Religa A.A."/>
            <person name="Robertson L."/>
            <person name="Sanders M."/>
            <person name="Ogun S.A."/>
            <person name="Cunningham D."/>
            <person name="Erhart A."/>
            <person name="Billker O."/>
            <person name="Khan S.M."/>
            <person name="Stunnenberg H.G."/>
            <person name="Langhorne J."/>
            <person name="Holder A.A."/>
            <person name="Waters A.P."/>
            <person name="Newbold C.I."/>
            <person name="Pain A."/>
            <person name="Berriman M."/>
            <person name="Janse C.J."/>
        </authorList>
    </citation>
    <scope>NUCLEOTIDE SEQUENCE [LARGE SCALE GENOMIC DNA]</scope>
    <source>
        <strain evidence="12 13">AS</strain>
    </source>
</reference>
<dbReference type="Pfam" id="PF14360">
    <property type="entry name" value="PAP2_C"/>
    <property type="match status" value="1"/>
</dbReference>
<dbReference type="EC" id="2.7.8.27" evidence="11"/>
<keyword evidence="8 9" id="KW-0472">Membrane</keyword>
<dbReference type="OrthoDB" id="422827at2759"/>
<dbReference type="GO" id="GO:0005789">
    <property type="term" value="C:endoplasmic reticulum membrane"/>
    <property type="evidence" value="ECO:0007669"/>
    <property type="project" value="TreeGrafter"/>
</dbReference>
<evidence type="ECO:0000259" key="10">
    <source>
        <dbReference type="Pfam" id="PF14360"/>
    </source>
</evidence>
<keyword evidence="7" id="KW-0443">Lipid metabolism</keyword>
<feature type="transmembrane region" description="Helical" evidence="9">
    <location>
        <begin position="133"/>
        <end position="156"/>
    </location>
</feature>
<dbReference type="VEuPathDB" id="PlasmoDB:PCHAS_1123400"/>
<feature type="transmembrane region" description="Helical" evidence="9">
    <location>
        <begin position="204"/>
        <end position="222"/>
    </location>
</feature>
<dbReference type="KEGG" id="pcb:PCHAS_1123400"/>
<evidence type="ECO:0000313" key="12">
    <source>
        <dbReference type="EMBL" id="VTZ69229.1"/>
    </source>
</evidence>
<reference evidence="12" key="2">
    <citation type="submission" date="2014-05" db="EMBL/GenBank/DDBJ databases">
        <authorList>
            <person name="Aslett M.A."/>
            <person name="De Silva N."/>
        </authorList>
    </citation>
    <scope>NUCLEOTIDE SEQUENCE</scope>
    <source>
        <strain evidence="12">AS</strain>
    </source>
</reference>
<evidence type="ECO:0000313" key="14">
    <source>
        <dbReference type="Proteomes" id="UP000507163"/>
    </source>
</evidence>
<dbReference type="Proteomes" id="UP000071118">
    <property type="component" value="Chromosome 11"/>
</dbReference>
<comment type="similarity">
    <text evidence="2">Belongs to the sphingomyelin synthase family.</text>
</comment>
<proteinExistence type="inferred from homology"/>
<evidence type="ECO:0000313" key="11">
    <source>
        <dbReference type="EMBL" id="SCM23762.1"/>
    </source>
</evidence>
<protein>
    <submittedName>
        <fullName evidence="11">Sphingomyelin synthase 1, putative</fullName>
        <ecNumber evidence="11">2.7.8.27</ecNumber>
    </submittedName>
</protein>
<keyword evidence="6 9" id="KW-1133">Transmembrane helix</keyword>
<evidence type="ECO:0000256" key="5">
    <source>
        <dbReference type="ARBA" id="ARBA00022919"/>
    </source>
</evidence>
<evidence type="ECO:0000256" key="9">
    <source>
        <dbReference type="SAM" id="Phobius"/>
    </source>
</evidence>
<dbReference type="GO" id="GO:0000139">
    <property type="term" value="C:Golgi membrane"/>
    <property type="evidence" value="ECO:0007669"/>
    <property type="project" value="TreeGrafter"/>
</dbReference>
<reference evidence="11 14" key="3">
    <citation type="submission" date="2016-08" db="EMBL/GenBank/DDBJ databases">
        <authorList>
            <consortium name="Pathogen Informatics"/>
        </authorList>
    </citation>
    <scope>NUCLEOTIDE SEQUENCE [LARGE SCALE GENOMIC DNA]</scope>
    <source>
        <strain evidence="11 14">AJ</strain>
        <strain evidence="12">AS</strain>
    </source>
</reference>
<dbReference type="GO" id="GO:0047493">
    <property type="term" value="F:ceramide cholinephosphotransferase activity"/>
    <property type="evidence" value="ECO:0007669"/>
    <property type="project" value="TreeGrafter"/>
</dbReference>
<dbReference type="PANTHER" id="PTHR21290:SF25">
    <property type="entry name" value="SPHINGOMYELIN SYNTHASE-RELATED PROTEIN 1"/>
    <property type="match status" value="1"/>
</dbReference>
<dbReference type="PANTHER" id="PTHR21290">
    <property type="entry name" value="SPHINGOMYELIN SYNTHETASE"/>
    <property type="match status" value="1"/>
</dbReference>
<gene>
    <name evidence="11" type="primary">SMS1</name>
    <name evidence="11" type="ORF">PCHAJ_000284100</name>
    <name evidence="12" type="ORF">PCHAS_1123400</name>
</gene>
<evidence type="ECO:0000313" key="13">
    <source>
        <dbReference type="Proteomes" id="UP000071118"/>
    </source>
</evidence>
<evidence type="ECO:0000256" key="7">
    <source>
        <dbReference type="ARBA" id="ARBA00023098"/>
    </source>
</evidence>
<keyword evidence="4 9" id="KW-0812">Transmembrane</keyword>
<evidence type="ECO:0000256" key="6">
    <source>
        <dbReference type="ARBA" id="ARBA00022989"/>
    </source>
</evidence>
<feature type="transmembrane region" description="Helical" evidence="9">
    <location>
        <begin position="61"/>
        <end position="84"/>
    </location>
</feature>
<feature type="domain" description="Sphingomyelin synthase-like" evidence="10">
    <location>
        <begin position="199"/>
        <end position="269"/>
    </location>
</feature>
<evidence type="ECO:0000256" key="2">
    <source>
        <dbReference type="ARBA" id="ARBA00005441"/>
    </source>
</evidence>
<evidence type="ECO:0000256" key="3">
    <source>
        <dbReference type="ARBA" id="ARBA00022679"/>
    </source>
</evidence>
<evidence type="ECO:0000256" key="4">
    <source>
        <dbReference type="ARBA" id="ARBA00022692"/>
    </source>
</evidence>
<dbReference type="GeneID" id="3489538"/>
<evidence type="ECO:0000256" key="8">
    <source>
        <dbReference type="ARBA" id="ARBA00023136"/>
    </source>
</evidence>
<comment type="subcellular location">
    <subcellularLocation>
        <location evidence="1">Membrane</location>
        <topology evidence="1">Multi-pass membrane protein</topology>
    </subcellularLocation>
</comment>
<keyword evidence="3 11" id="KW-0808">Transferase</keyword>
<evidence type="ECO:0000256" key="1">
    <source>
        <dbReference type="ARBA" id="ARBA00004141"/>
    </source>
</evidence>
<keyword evidence="13" id="KW-1185">Reference proteome</keyword>
<name>A0A077TQR3_PLACU</name>
<dbReference type="InterPro" id="IPR045221">
    <property type="entry name" value="Sphingomyelin_synth-like"/>
</dbReference>
<sequence length="394" mass="45957">MRDLRVIDSSNINYGQNEEEEKRVNNVYLQVSTHGASVDIEKGGEPIPQNILDKKFIYNIFYIRTLYAIIFFTVGVFIQCYFIILSDEHYNTGETPLKDRMHELFKKPDFMTQQFVNSSILSLMWISFLRFGLFSPALLAITMFIRTALILGFIYATRSIFIYCTTIPCPVSTCQPVVYNGFLQNLYTIYLIIVAKVYECTDLIISGHTCFTTLFLLIWLYYEKNVFLRLAVFLYSIYLYLLIIISRFHYSVDVLLGICYGSTVFIFYHWFLDIAAKRYVINKSFCSKHPAFKGPFSDRNIIINYFIQIIGYMEGLNYRLDIAMHYDKELSTFCPCKPVNSQALIIPNNSGTMESYVFSEHFYHSYAGDGSFDLSTIKYFVRKFKLFTGIIKDD</sequence>
<organism evidence="11 14">
    <name type="scientific">Plasmodium chabaudi chabaudi</name>
    <dbReference type="NCBI Taxonomy" id="31271"/>
    <lineage>
        <taxon>Eukaryota</taxon>
        <taxon>Sar</taxon>
        <taxon>Alveolata</taxon>
        <taxon>Apicomplexa</taxon>
        <taxon>Aconoidasida</taxon>
        <taxon>Haemosporida</taxon>
        <taxon>Plasmodiidae</taxon>
        <taxon>Plasmodium</taxon>
        <taxon>Plasmodium (Vinckeia)</taxon>
    </lineage>
</organism>
<dbReference type="AlphaFoldDB" id="A0A077TQR3"/>
<dbReference type="EMBL" id="LK022888">
    <property type="protein sequence ID" value="VTZ69229.1"/>
    <property type="molecule type" value="Genomic_DNA"/>
</dbReference>
<dbReference type="CDD" id="cd01610">
    <property type="entry name" value="PAP2_like"/>
    <property type="match status" value="1"/>
</dbReference>
<feature type="transmembrane region" description="Helical" evidence="9">
    <location>
        <begin position="177"/>
        <end position="198"/>
    </location>
</feature>
<dbReference type="RefSeq" id="XP_016653998.1">
    <property type="nucleotide sequence ID" value="XM_016798614.1"/>
</dbReference>
<dbReference type="InterPro" id="IPR025749">
    <property type="entry name" value="Sphingomyelin_synth-like_dom"/>
</dbReference>
<dbReference type="GO" id="GO:0033188">
    <property type="term" value="F:sphingomyelin synthase activity"/>
    <property type="evidence" value="ECO:0007669"/>
    <property type="project" value="UniProtKB-EC"/>
</dbReference>
<feature type="transmembrane region" description="Helical" evidence="9">
    <location>
        <begin position="254"/>
        <end position="272"/>
    </location>
</feature>
<dbReference type="Proteomes" id="UP000507163">
    <property type="component" value="Chromosome 11"/>
</dbReference>
<dbReference type="GO" id="GO:0005886">
    <property type="term" value="C:plasma membrane"/>
    <property type="evidence" value="ECO:0007669"/>
    <property type="project" value="TreeGrafter"/>
</dbReference>
<dbReference type="EMBL" id="LT608177">
    <property type="protein sequence ID" value="SCM23762.1"/>
    <property type="molecule type" value="Genomic_DNA"/>
</dbReference>
<accession>A0A077TQR3</accession>
<dbReference type="GO" id="GO:0046513">
    <property type="term" value="P:ceramide biosynthetic process"/>
    <property type="evidence" value="ECO:0007669"/>
    <property type="project" value="TreeGrafter"/>
</dbReference>